<proteinExistence type="predicted"/>
<reference evidence="3" key="2">
    <citation type="submission" date="2018-02" db="UniProtKB">
        <authorList>
            <consortium name="EnsemblPlants"/>
        </authorList>
    </citation>
    <scope>IDENTIFICATION</scope>
    <source>
        <strain evidence="3">Williams 82</strain>
    </source>
</reference>
<dbReference type="EnsemblPlants" id="KRH39726">
    <property type="protein sequence ID" value="KRH39726"/>
    <property type="gene ID" value="GLYMA_09G216500"/>
</dbReference>
<protein>
    <submittedName>
        <fullName evidence="2 3">Uncharacterized protein</fullName>
    </submittedName>
</protein>
<evidence type="ECO:0000313" key="3">
    <source>
        <dbReference type="EnsemblPlants" id="KRH39726"/>
    </source>
</evidence>
<dbReference type="AlphaFoldDB" id="A0A0R0IBH3"/>
<dbReference type="Gramene" id="KRH39726">
    <property type="protein sequence ID" value="KRH39726"/>
    <property type="gene ID" value="GLYMA_09G216500"/>
</dbReference>
<reference evidence="2 3" key="1">
    <citation type="journal article" date="2010" name="Nature">
        <title>Genome sequence of the palaeopolyploid soybean.</title>
        <authorList>
            <person name="Schmutz J."/>
            <person name="Cannon S.B."/>
            <person name="Schlueter J."/>
            <person name="Ma J."/>
            <person name="Mitros T."/>
            <person name="Nelson W."/>
            <person name="Hyten D.L."/>
            <person name="Song Q."/>
            <person name="Thelen J.J."/>
            <person name="Cheng J."/>
            <person name="Xu D."/>
            <person name="Hellsten U."/>
            <person name="May G.D."/>
            <person name="Yu Y."/>
            <person name="Sakurai T."/>
            <person name="Umezawa T."/>
            <person name="Bhattacharyya M.K."/>
            <person name="Sandhu D."/>
            <person name="Valliyodan B."/>
            <person name="Lindquist E."/>
            <person name="Peto M."/>
            <person name="Grant D."/>
            <person name="Shu S."/>
            <person name="Goodstein D."/>
            <person name="Barry K."/>
            <person name="Futrell-Griggs M."/>
            <person name="Abernathy B."/>
            <person name="Du J."/>
            <person name="Tian Z."/>
            <person name="Zhu L."/>
            <person name="Gill N."/>
            <person name="Joshi T."/>
            <person name="Libault M."/>
            <person name="Sethuraman A."/>
            <person name="Zhang X.-C."/>
            <person name="Shinozaki K."/>
            <person name="Nguyen H.T."/>
            <person name="Wing R.A."/>
            <person name="Cregan P."/>
            <person name="Specht J."/>
            <person name="Grimwood J."/>
            <person name="Rokhsar D."/>
            <person name="Stacey G."/>
            <person name="Shoemaker R.C."/>
            <person name="Jackson S.A."/>
        </authorList>
    </citation>
    <scope>NUCLEOTIDE SEQUENCE</scope>
    <source>
        <strain evidence="3">cv. Williams 82</strain>
        <tissue evidence="2">Callus</tissue>
    </source>
</reference>
<dbReference type="Proteomes" id="UP000008827">
    <property type="component" value="Chromosome 9"/>
</dbReference>
<keyword evidence="4" id="KW-1185">Reference proteome</keyword>
<organism evidence="2">
    <name type="scientific">Glycine max</name>
    <name type="common">Soybean</name>
    <name type="synonym">Glycine hispida</name>
    <dbReference type="NCBI Taxonomy" id="3847"/>
    <lineage>
        <taxon>Eukaryota</taxon>
        <taxon>Viridiplantae</taxon>
        <taxon>Streptophyta</taxon>
        <taxon>Embryophyta</taxon>
        <taxon>Tracheophyta</taxon>
        <taxon>Spermatophyta</taxon>
        <taxon>Magnoliopsida</taxon>
        <taxon>eudicotyledons</taxon>
        <taxon>Gunneridae</taxon>
        <taxon>Pentapetalae</taxon>
        <taxon>rosids</taxon>
        <taxon>fabids</taxon>
        <taxon>Fabales</taxon>
        <taxon>Fabaceae</taxon>
        <taxon>Papilionoideae</taxon>
        <taxon>50 kb inversion clade</taxon>
        <taxon>NPAAA clade</taxon>
        <taxon>indigoferoid/millettioid clade</taxon>
        <taxon>Phaseoleae</taxon>
        <taxon>Glycine</taxon>
        <taxon>Glycine subgen. Soja</taxon>
    </lineage>
</organism>
<dbReference type="EMBL" id="CM000842">
    <property type="protein sequence ID" value="KRH39726.1"/>
    <property type="molecule type" value="Genomic_DNA"/>
</dbReference>
<reference evidence="2" key="3">
    <citation type="submission" date="2018-07" db="EMBL/GenBank/DDBJ databases">
        <title>WGS assembly of Glycine max.</title>
        <authorList>
            <person name="Schmutz J."/>
            <person name="Cannon S."/>
            <person name="Schlueter J."/>
            <person name="Ma J."/>
            <person name="Mitros T."/>
            <person name="Nelson W."/>
            <person name="Hyten D."/>
            <person name="Song Q."/>
            <person name="Thelen J."/>
            <person name="Cheng J."/>
            <person name="Xu D."/>
            <person name="Hellsten U."/>
            <person name="May G."/>
            <person name="Yu Y."/>
            <person name="Sakurai T."/>
            <person name="Umezawa T."/>
            <person name="Bhattacharyya M."/>
            <person name="Sandhu D."/>
            <person name="Valliyodan B."/>
            <person name="Lindquist E."/>
            <person name="Peto M."/>
            <person name="Grant D."/>
            <person name="Shu S."/>
            <person name="Goodstein D."/>
            <person name="Barry K."/>
            <person name="Futrell-Griggs M."/>
            <person name="Abernathy B."/>
            <person name="Du J."/>
            <person name="Tian Z."/>
            <person name="Zhu L."/>
            <person name="Gill N."/>
            <person name="Joshi T."/>
            <person name="Libault M."/>
            <person name="Sethuraman A."/>
            <person name="Zhang X."/>
            <person name="Shinozaki K."/>
            <person name="Nguyen H."/>
            <person name="Wing R."/>
            <person name="Cregan P."/>
            <person name="Specht J."/>
            <person name="Grimwood J."/>
            <person name="Rokhsar D."/>
            <person name="Stacey G."/>
            <person name="Shoemaker R."/>
            <person name="Jackson S."/>
        </authorList>
    </citation>
    <scope>NUCLEOTIDE SEQUENCE</scope>
    <source>
        <tissue evidence="2">Callus</tissue>
    </source>
</reference>
<gene>
    <name evidence="2" type="ORF">GLYMA_09G216500</name>
</gene>
<feature type="region of interest" description="Disordered" evidence="1">
    <location>
        <begin position="65"/>
        <end position="88"/>
    </location>
</feature>
<evidence type="ECO:0000256" key="1">
    <source>
        <dbReference type="SAM" id="MobiDB-lite"/>
    </source>
</evidence>
<feature type="region of interest" description="Disordered" evidence="1">
    <location>
        <begin position="1"/>
        <end position="27"/>
    </location>
</feature>
<accession>A0A0R0IBH3</accession>
<evidence type="ECO:0000313" key="2">
    <source>
        <dbReference type="EMBL" id="KRH39726.1"/>
    </source>
</evidence>
<evidence type="ECO:0000313" key="4">
    <source>
        <dbReference type="Proteomes" id="UP000008827"/>
    </source>
</evidence>
<dbReference type="InParanoid" id="A0A0R0IBH3"/>
<name>A0A0R0IBH3_SOYBN</name>
<feature type="compositionally biased region" description="Basic and acidic residues" evidence="1">
    <location>
        <begin position="9"/>
        <end position="21"/>
    </location>
</feature>
<sequence>MNTMHNRNKKEEHRNIGDGRKRERKRTRWCRRHGGVVEGARVHVFGGERVARDQIWRWRRCATSKEGGGVGTRRRKREAGLLSAINDL</sequence>